<dbReference type="Proteomes" id="UP001357485">
    <property type="component" value="Unassembled WGS sequence"/>
</dbReference>
<reference evidence="1 2" key="1">
    <citation type="submission" date="2023-08" db="EMBL/GenBank/DDBJ databases">
        <title>Black Yeasts Isolated from many extreme environments.</title>
        <authorList>
            <person name="Coleine C."/>
            <person name="Stajich J.E."/>
            <person name="Selbmann L."/>
        </authorList>
    </citation>
    <scope>NUCLEOTIDE SEQUENCE [LARGE SCALE GENOMIC DNA]</scope>
    <source>
        <strain evidence="1 2">CCFEE 536</strain>
    </source>
</reference>
<gene>
    <name evidence="1" type="ORF">LTR16_007705</name>
</gene>
<proteinExistence type="predicted"/>
<evidence type="ECO:0000313" key="1">
    <source>
        <dbReference type="EMBL" id="KAK5190822.1"/>
    </source>
</evidence>
<dbReference type="EMBL" id="JAVRRA010018104">
    <property type="protein sequence ID" value="KAK5190822.1"/>
    <property type="molecule type" value="Genomic_DNA"/>
</dbReference>
<evidence type="ECO:0000313" key="2">
    <source>
        <dbReference type="Proteomes" id="UP001357485"/>
    </source>
</evidence>
<name>A0ABR0LMA2_9PEZI</name>
<organism evidence="1 2">
    <name type="scientific">Cryomyces antarcticus</name>
    <dbReference type="NCBI Taxonomy" id="329879"/>
    <lineage>
        <taxon>Eukaryota</taxon>
        <taxon>Fungi</taxon>
        <taxon>Dikarya</taxon>
        <taxon>Ascomycota</taxon>
        <taxon>Pezizomycotina</taxon>
        <taxon>Dothideomycetes</taxon>
        <taxon>Dothideomycetes incertae sedis</taxon>
        <taxon>Cryomyces</taxon>
    </lineage>
</organism>
<feature type="non-terminal residue" evidence="1">
    <location>
        <position position="134"/>
    </location>
</feature>
<accession>A0ABR0LMA2</accession>
<keyword evidence="2" id="KW-1185">Reference proteome</keyword>
<protein>
    <submittedName>
        <fullName evidence="1">Uncharacterized protein</fullName>
    </submittedName>
</protein>
<comment type="caution">
    <text evidence="1">The sequence shown here is derived from an EMBL/GenBank/DDBJ whole genome shotgun (WGS) entry which is preliminary data.</text>
</comment>
<feature type="non-terminal residue" evidence="1">
    <location>
        <position position="1"/>
    </location>
</feature>
<sequence>LLEGRVVTRRSALKGFWSRRESLYSADMPILYMAMGFKERKDGVMGIQDWAVHARYITGPHTTFSEPTLVALAVDTTTRSAILPYASTYLAQCKQTQTDLNLRADLYFPLLKDHSPGRRPGAFVTTYWLGPQPT</sequence>